<dbReference type="EMBL" id="CP000828">
    <property type="protein sequence ID" value="ABW31206.1"/>
    <property type="molecule type" value="Genomic_DNA"/>
</dbReference>
<evidence type="ECO:0000313" key="1">
    <source>
        <dbReference type="EMBL" id="ABW31206.1"/>
    </source>
</evidence>
<dbReference type="KEGG" id="amr:AM1_6274"/>
<evidence type="ECO:0000313" key="2">
    <source>
        <dbReference type="Proteomes" id="UP000000268"/>
    </source>
</evidence>
<dbReference type="HOGENOM" id="CLU_191165_0_0_3"/>
<dbReference type="RefSeq" id="WP_012166385.1">
    <property type="nucleotide sequence ID" value="NC_009925.1"/>
</dbReference>
<proteinExistence type="predicted"/>
<dbReference type="STRING" id="329726.AM1_6274"/>
<organism evidence="1 2">
    <name type="scientific">Acaryochloris marina (strain MBIC 11017)</name>
    <dbReference type="NCBI Taxonomy" id="329726"/>
    <lineage>
        <taxon>Bacteria</taxon>
        <taxon>Bacillati</taxon>
        <taxon>Cyanobacteriota</taxon>
        <taxon>Cyanophyceae</taxon>
        <taxon>Acaryochloridales</taxon>
        <taxon>Acaryochloridaceae</taxon>
        <taxon>Acaryochloris</taxon>
    </lineage>
</organism>
<protein>
    <submittedName>
        <fullName evidence="1">Uncharacterized protein</fullName>
    </submittedName>
</protein>
<dbReference type="Proteomes" id="UP000000268">
    <property type="component" value="Chromosome"/>
</dbReference>
<dbReference type="AlphaFoldDB" id="B0C7C2"/>
<reference evidence="1 2" key="1">
    <citation type="journal article" date="2008" name="Proc. Natl. Acad. Sci. U.S.A.">
        <title>Niche adaptation and genome expansion in the chlorophyll d-producing cyanobacterium Acaryochloris marina.</title>
        <authorList>
            <person name="Swingley W.D."/>
            <person name="Chen M."/>
            <person name="Cheung P.C."/>
            <person name="Conrad A.L."/>
            <person name="Dejesa L.C."/>
            <person name="Hao J."/>
            <person name="Honchak B.M."/>
            <person name="Karbach L.E."/>
            <person name="Kurdoglu A."/>
            <person name="Lahiri S."/>
            <person name="Mastrian S.D."/>
            <person name="Miyashita H."/>
            <person name="Page L."/>
            <person name="Ramakrishna P."/>
            <person name="Satoh S."/>
            <person name="Sattley W.M."/>
            <person name="Shimada Y."/>
            <person name="Taylor H.L."/>
            <person name="Tomo T."/>
            <person name="Tsuchiya T."/>
            <person name="Wang Z.T."/>
            <person name="Raymond J."/>
            <person name="Mimuro M."/>
            <person name="Blankenship R.E."/>
            <person name="Touchman J.W."/>
        </authorList>
    </citation>
    <scope>NUCLEOTIDE SEQUENCE [LARGE SCALE GENOMIC DNA]</scope>
    <source>
        <strain evidence="2">MBIC 11017</strain>
    </source>
</reference>
<keyword evidence="2" id="KW-1185">Reference proteome</keyword>
<name>B0C7C2_ACAM1</name>
<sequence length="69" mass="8046">MPHFLTEQCHYIKPIPREDNTEEEFSKTIGVRLEMSVYDALPQRYPGKGERTAWLRKQARIGAENEGLL</sequence>
<gene>
    <name evidence="1" type="ordered locus">AM1_6274</name>
</gene>
<accession>B0C7C2</accession>